<sequence length="871" mass="94607">MQGNKPNDAEESQPQPPASHAEAVATSELQDLDESNYSQSTTEFDVIDKALMISASGGACEAGEAECRKLLAFEQEARASRENSIDSETDALNMEEGLDPLDLVKIVEARLQDSDASPAEQDTETASVVAGTQGYEEESLSSLDVVKMVEARLQDSGLNRGENTTSPDQDNSPSAENKIEQKNHHKEQKVSNISSTGEAKKIGIGLDNRDLVRFDTAQNDGNHGVLPLPPAEPNTVNRRPQAHPGAFAIGAFAIGNNQALEEYLEAAVTDIEPATTGAPMIQPENGNPGLAVANLVQHETTAQDLPHAQDYNPDNVINTREKMMKQFKTKVLLGVIALLAIILILVAILIPPRKEDNAGLFPTTAPNGLPSSSPSQGPSSYSEYWLSLFPESTVSAILEDPESPQSMAFEWLTEEIDILQNLTRGRVVQRFALATFYFANSEERWSLSDNWLSHSVHECLWYSSLEDYYFIFEANLVFPLNHLSPCEQDPAGYLEEGILYQGDGILKHFWLSFIGLMGSGIPPELYLLTELKSLALDGFNLTSTIPEELSGLPSLQYISMVSCGLYGSIPEALGSLSRLLAIYFAFNSLTGTIPSSLFSLTNSIRGMALLGNQLTGPLPTTEVEMLTDLQVMWLGGNLFTGTIPTELGQLTLLNYLGLEELMLSGSIPNELAVLTDMALLQLDNSGLLGTIPRWLGNMTSMDTLTLSDNSFTGTIPTELGLLTKMWTLWLGVNALSGTIPSEFGMYEEALVFTLHSNDLTGTIPTEFGLLTGLDQVWLFDNNLTGTVPWELGNVPFGAPYGHVFLDGNDLSGIIPESLCSANNLTFDCSTFLCGCDSCNCSDFKTLPILEEENTGQLLSEANQTEGNRTEP</sequence>
<feature type="transmembrane region" description="Helical" evidence="4">
    <location>
        <begin position="331"/>
        <end position="350"/>
    </location>
</feature>
<evidence type="ECO:0000313" key="6">
    <source>
        <dbReference type="Proteomes" id="UP001153069"/>
    </source>
</evidence>
<dbReference type="EMBL" id="CAICTM010000468">
    <property type="protein sequence ID" value="CAB9511119.1"/>
    <property type="molecule type" value="Genomic_DNA"/>
</dbReference>
<dbReference type="PANTHER" id="PTHR46662">
    <property type="entry name" value="DI-GLUCOSE BINDING PROTEIN WITH LEUCINE-RICH REPEAT DOMAIN-CONTAINING PROTEIN"/>
    <property type="match status" value="1"/>
</dbReference>
<reference evidence="5" key="1">
    <citation type="submission" date="2020-06" db="EMBL/GenBank/DDBJ databases">
        <authorList>
            <consortium name="Plant Systems Biology data submission"/>
        </authorList>
    </citation>
    <scope>NUCLEOTIDE SEQUENCE</scope>
    <source>
        <strain evidence="5">D6</strain>
    </source>
</reference>
<evidence type="ECO:0000313" key="5">
    <source>
        <dbReference type="EMBL" id="CAB9511119.1"/>
    </source>
</evidence>
<dbReference type="GO" id="GO:0016301">
    <property type="term" value="F:kinase activity"/>
    <property type="evidence" value="ECO:0007669"/>
    <property type="project" value="UniProtKB-KW"/>
</dbReference>
<evidence type="ECO:0000256" key="4">
    <source>
        <dbReference type="SAM" id="Phobius"/>
    </source>
</evidence>
<keyword evidence="4" id="KW-0812">Transmembrane</keyword>
<feature type="region of interest" description="Disordered" evidence="3">
    <location>
        <begin position="154"/>
        <end position="196"/>
    </location>
</feature>
<dbReference type="Gene3D" id="3.80.10.10">
    <property type="entry name" value="Ribonuclease Inhibitor"/>
    <property type="match status" value="2"/>
</dbReference>
<dbReference type="PANTHER" id="PTHR46662:SF104">
    <property type="entry name" value="GPI-ANCHORED ADHESIN-LIKE PROTEIN PGA55-RELATED"/>
    <property type="match status" value="1"/>
</dbReference>
<comment type="caution">
    <text evidence="5">The sequence shown here is derived from an EMBL/GenBank/DDBJ whole genome shotgun (WGS) entry which is preliminary data.</text>
</comment>
<keyword evidence="4" id="KW-0472">Membrane</keyword>
<feature type="region of interest" description="Disordered" evidence="3">
    <location>
        <begin position="112"/>
        <end position="134"/>
    </location>
</feature>
<keyword evidence="2" id="KW-0677">Repeat</keyword>
<evidence type="ECO:0000256" key="3">
    <source>
        <dbReference type="SAM" id="MobiDB-lite"/>
    </source>
</evidence>
<dbReference type="FunFam" id="3.80.10.10:FF:000041">
    <property type="entry name" value="LRR receptor-like serine/threonine-protein kinase ERECTA"/>
    <property type="match status" value="2"/>
</dbReference>
<keyword evidence="6" id="KW-1185">Reference proteome</keyword>
<keyword evidence="4" id="KW-1133">Transmembrane helix</keyword>
<evidence type="ECO:0000256" key="1">
    <source>
        <dbReference type="ARBA" id="ARBA00022614"/>
    </source>
</evidence>
<feature type="compositionally biased region" description="Polar residues" evidence="3">
    <location>
        <begin position="161"/>
        <end position="175"/>
    </location>
</feature>
<gene>
    <name evidence="5" type="ORF">SEMRO_469_G149280.1</name>
</gene>
<protein>
    <submittedName>
        <fullName evidence="5">LRR receptor-like serine threonine-protein kinase</fullName>
    </submittedName>
</protein>
<feature type="region of interest" description="Disordered" evidence="3">
    <location>
        <begin position="1"/>
        <end position="40"/>
    </location>
</feature>
<accession>A0A9N8DZ76</accession>
<evidence type="ECO:0000256" key="2">
    <source>
        <dbReference type="ARBA" id="ARBA00022737"/>
    </source>
</evidence>
<proteinExistence type="predicted"/>
<keyword evidence="5" id="KW-0418">Kinase</keyword>
<organism evidence="5 6">
    <name type="scientific">Seminavis robusta</name>
    <dbReference type="NCBI Taxonomy" id="568900"/>
    <lineage>
        <taxon>Eukaryota</taxon>
        <taxon>Sar</taxon>
        <taxon>Stramenopiles</taxon>
        <taxon>Ochrophyta</taxon>
        <taxon>Bacillariophyta</taxon>
        <taxon>Bacillariophyceae</taxon>
        <taxon>Bacillariophycidae</taxon>
        <taxon>Naviculales</taxon>
        <taxon>Naviculaceae</taxon>
        <taxon>Seminavis</taxon>
    </lineage>
</organism>
<dbReference type="AlphaFoldDB" id="A0A9N8DZ76"/>
<keyword evidence="5" id="KW-0808">Transferase</keyword>
<name>A0A9N8DZ76_9STRA</name>
<dbReference type="Proteomes" id="UP001153069">
    <property type="component" value="Unassembled WGS sequence"/>
</dbReference>
<dbReference type="SUPFAM" id="SSF52058">
    <property type="entry name" value="L domain-like"/>
    <property type="match status" value="1"/>
</dbReference>
<keyword evidence="1" id="KW-0433">Leucine-rich repeat</keyword>
<dbReference type="InterPro" id="IPR032675">
    <property type="entry name" value="LRR_dom_sf"/>
</dbReference>
<keyword evidence="5" id="KW-0675">Receptor</keyword>